<dbReference type="PANTHER" id="PTHR34710">
    <property type="entry name" value="OS03G0834100 PROTEIN"/>
    <property type="match status" value="1"/>
</dbReference>
<sequence>PKAQPKAKRKEPEGQNLYDEVMPYAEDAIKAYNERAGTNYQLVEPGEITHVVTSKCFIHHIDFTAQNTDVAAAPVEMFFAELTTNKVTCVQLCVCMGPKKSIRGDKNNGCCFCKYHNVQHPRTGGFMTDSTALFGENSLASWR</sequence>
<gene>
    <name evidence="2" type="ORF">MKW94_002207</name>
</gene>
<dbReference type="InterPro" id="IPR022059">
    <property type="entry name" value="DUF3615"/>
</dbReference>
<dbReference type="AlphaFoldDB" id="A0AA41S8A0"/>
<dbReference type="Pfam" id="PF12274">
    <property type="entry name" value="DUF3615"/>
    <property type="match status" value="1"/>
</dbReference>
<reference evidence="2" key="1">
    <citation type="submission" date="2022-03" db="EMBL/GenBank/DDBJ databases">
        <title>A functionally conserved STORR gene fusion in Papaver species that diverged 16.8 million years ago.</title>
        <authorList>
            <person name="Catania T."/>
        </authorList>
    </citation>
    <scope>NUCLEOTIDE SEQUENCE</scope>
    <source>
        <strain evidence="2">S-191538</strain>
    </source>
</reference>
<accession>A0AA41S8A0</accession>
<evidence type="ECO:0000313" key="2">
    <source>
        <dbReference type="EMBL" id="MCL7030270.1"/>
    </source>
</evidence>
<organism evidence="2 3">
    <name type="scientific">Papaver nudicaule</name>
    <name type="common">Iceland poppy</name>
    <dbReference type="NCBI Taxonomy" id="74823"/>
    <lineage>
        <taxon>Eukaryota</taxon>
        <taxon>Viridiplantae</taxon>
        <taxon>Streptophyta</taxon>
        <taxon>Embryophyta</taxon>
        <taxon>Tracheophyta</taxon>
        <taxon>Spermatophyta</taxon>
        <taxon>Magnoliopsida</taxon>
        <taxon>Ranunculales</taxon>
        <taxon>Papaveraceae</taxon>
        <taxon>Papaveroideae</taxon>
        <taxon>Papaver</taxon>
    </lineage>
</organism>
<keyword evidence="3" id="KW-1185">Reference proteome</keyword>
<dbReference type="Proteomes" id="UP001177140">
    <property type="component" value="Unassembled WGS sequence"/>
</dbReference>
<evidence type="ECO:0000313" key="3">
    <source>
        <dbReference type="Proteomes" id="UP001177140"/>
    </source>
</evidence>
<protein>
    <recommendedName>
        <fullName evidence="1">DUF3615 domain-containing protein</fullName>
    </recommendedName>
</protein>
<comment type="caution">
    <text evidence="2">The sequence shown here is derived from an EMBL/GenBank/DDBJ whole genome shotgun (WGS) entry which is preliminary data.</text>
</comment>
<proteinExistence type="predicted"/>
<feature type="domain" description="DUF3615" evidence="1">
    <location>
        <begin position="25"/>
        <end position="121"/>
    </location>
</feature>
<feature type="non-terminal residue" evidence="2">
    <location>
        <position position="143"/>
    </location>
</feature>
<dbReference type="EMBL" id="JAJJMA010099470">
    <property type="protein sequence ID" value="MCL7030270.1"/>
    <property type="molecule type" value="Genomic_DNA"/>
</dbReference>
<evidence type="ECO:0000259" key="1">
    <source>
        <dbReference type="Pfam" id="PF12274"/>
    </source>
</evidence>
<dbReference type="PANTHER" id="PTHR34710:SF20">
    <property type="entry name" value="OS10G0550200 PROTEIN"/>
    <property type="match status" value="1"/>
</dbReference>
<name>A0AA41S8A0_PAPNU</name>